<protein>
    <submittedName>
        <fullName evidence="5">Co-chaperone YbbN</fullName>
    </submittedName>
</protein>
<comment type="similarity">
    <text evidence="1">Belongs to the thioredoxin family.</text>
</comment>
<evidence type="ECO:0000256" key="1">
    <source>
        <dbReference type="ARBA" id="ARBA00008987"/>
    </source>
</evidence>
<dbReference type="RefSeq" id="WP_146827995.1">
    <property type="nucleotide sequence ID" value="NZ_BAAAYQ010000005.1"/>
</dbReference>
<dbReference type="OrthoDB" id="5181746at2"/>
<dbReference type="InterPro" id="IPR036249">
    <property type="entry name" value="Thioredoxin-like_sf"/>
</dbReference>
<dbReference type="GO" id="GO:0015035">
    <property type="term" value="F:protein-disulfide reductase activity"/>
    <property type="evidence" value="ECO:0007669"/>
    <property type="project" value="TreeGrafter"/>
</dbReference>
<proteinExistence type="inferred from homology"/>
<dbReference type="PANTHER" id="PTHR45663:SF11">
    <property type="entry name" value="GEO12009P1"/>
    <property type="match status" value="1"/>
</dbReference>
<keyword evidence="6" id="KW-1185">Reference proteome</keyword>
<dbReference type="Gene3D" id="1.25.40.10">
    <property type="entry name" value="Tetratricopeptide repeat domain"/>
    <property type="match status" value="1"/>
</dbReference>
<dbReference type="SUPFAM" id="SSF52833">
    <property type="entry name" value="Thioredoxin-like"/>
    <property type="match status" value="1"/>
</dbReference>
<dbReference type="InterPro" id="IPR013766">
    <property type="entry name" value="Thioredoxin_domain"/>
</dbReference>
<sequence length="303" mass="32084">MSFSQPGAFDLSSLAQPRPAGGAAPTADGAVYVIDATEADFQQVVESSMRHLVVLSLWSPRSQPSVQFNEQLARATSAYGGALQLARVDVDANPGIAQALQAQSVPLVVGLVQGQPVPLFQGAVDDTEVKRFFDELVRLAQQNGLTGRAQPSGSAGPAAEEPQEPEDDPRFAVADEAYGRGDFDAAVTEYEKLLAQAPGDAEVIERLAATKLYARVAGADLQSARQAAADAPDDVDAQLLVADLDVTGGHVEDAFLRLIDLVKRTAGDERERVRTHLVDLFTVVGLSDPRVALARRSLAAALF</sequence>
<keyword evidence="2" id="KW-0676">Redox-active center</keyword>
<evidence type="ECO:0000259" key="4">
    <source>
        <dbReference type="PROSITE" id="PS51352"/>
    </source>
</evidence>
<feature type="region of interest" description="Disordered" evidence="3">
    <location>
        <begin position="144"/>
        <end position="167"/>
    </location>
</feature>
<dbReference type="Pfam" id="PF00085">
    <property type="entry name" value="Thioredoxin"/>
    <property type="match status" value="1"/>
</dbReference>
<feature type="compositionally biased region" description="Polar residues" evidence="3">
    <location>
        <begin position="144"/>
        <end position="153"/>
    </location>
</feature>
<evidence type="ECO:0000313" key="6">
    <source>
        <dbReference type="Proteomes" id="UP000321769"/>
    </source>
</evidence>
<accession>A0A512HXF5</accession>
<dbReference type="SUPFAM" id="SSF48452">
    <property type="entry name" value="TPR-like"/>
    <property type="match status" value="1"/>
</dbReference>
<dbReference type="AlphaFoldDB" id="A0A512HXF5"/>
<evidence type="ECO:0000313" key="5">
    <source>
        <dbReference type="EMBL" id="GEO90131.1"/>
    </source>
</evidence>
<dbReference type="Pfam" id="PF14561">
    <property type="entry name" value="TPR_20"/>
    <property type="match status" value="1"/>
</dbReference>
<dbReference type="GO" id="GO:0006950">
    <property type="term" value="P:response to stress"/>
    <property type="evidence" value="ECO:0007669"/>
    <property type="project" value="UniProtKB-ARBA"/>
</dbReference>
<name>A0A512HXF5_9ACTN</name>
<organism evidence="5 6">
    <name type="scientific">Aeromicrobium flavum</name>
    <dbReference type="NCBI Taxonomy" id="416568"/>
    <lineage>
        <taxon>Bacteria</taxon>
        <taxon>Bacillati</taxon>
        <taxon>Actinomycetota</taxon>
        <taxon>Actinomycetes</taxon>
        <taxon>Propionibacteriales</taxon>
        <taxon>Nocardioidaceae</taxon>
        <taxon>Aeromicrobium</taxon>
    </lineage>
</organism>
<feature type="domain" description="Thioredoxin" evidence="4">
    <location>
        <begin position="12"/>
        <end position="138"/>
    </location>
</feature>
<dbReference type="EMBL" id="BJZQ01000014">
    <property type="protein sequence ID" value="GEO90131.1"/>
    <property type="molecule type" value="Genomic_DNA"/>
</dbReference>
<dbReference type="PROSITE" id="PS51352">
    <property type="entry name" value="THIOREDOXIN_2"/>
    <property type="match status" value="1"/>
</dbReference>
<dbReference type="InterPro" id="IPR011990">
    <property type="entry name" value="TPR-like_helical_dom_sf"/>
</dbReference>
<evidence type="ECO:0000256" key="2">
    <source>
        <dbReference type="ARBA" id="ARBA00023284"/>
    </source>
</evidence>
<dbReference type="GO" id="GO:0005737">
    <property type="term" value="C:cytoplasm"/>
    <property type="evidence" value="ECO:0007669"/>
    <property type="project" value="TreeGrafter"/>
</dbReference>
<reference evidence="5 6" key="1">
    <citation type="submission" date="2019-07" db="EMBL/GenBank/DDBJ databases">
        <title>Whole genome shotgun sequence of Aeromicrobium flavum NBRC 107625.</title>
        <authorList>
            <person name="Hosoyama A."/>
            <person name="Uohara A."/>
            <person name="Ohji S."/>
            <person name="Ichikawa N."/>
        </authorList>
    </citation>
    <scope>NUCLEOTIDE SEQUENCE [LARGE SCALE GENOMIC DNA]</scope>
    <source>
        <strain evidence="5 6">NBRC 107625</strain>
    </source>
</reference>
<gene>
    <name evidence="5" type="ORF">AFL01nite_24580</name>
</gene>
<dbReference type="Proteomes" id="UP000321769">
    <property type="component" value="Unassembled WGS sequence"/>
</dbReference>
<evidence type="ECO:0000256" key="3">
    <source>
        <dbReference type="SAM" id="MobiDB-lite"/>
    </source>
</evidence>
<comment type="caution">
    <text evidence="5">The sequence shown here is derived from an EMBL/GenBank/DDBJ whole genome shotgun (WGS) entry which is preliminary data.</text>
</comment>
<dbReference type="PANTHER" id="PTHR45663">
    <property type="entry name" value="GEO12009P1"/>
    <property type="match status" value="1"/>
</dbReference>
<dbReference type="Gene3D" id="3.40.30.10">
    <property type="entry name" value="Glutaredoxin"/>
    <property type="match status" value="1"/>
</dbReference>
<dbReference type="CDD" id="cd02956">
    <property type="entry name" value="ybbN"/>
    <property type="match status" value="1"/>
</dbReference>